<dbReference type="EMBL" id="MT460929">
    <property type="protein sequence ID" value="QRZ58757.1"/>
    <property type="molecule type" value="Genomic_DNA"/>
</dbReference>
<organism evidence="2">
    <name type="scientific">Malawimonas jakobiformis</name>
    <name type="common">Flagellated protozoan</name>
    <dbReference type="NCBI Taxonomy" id="136089"/>
    <lineage>
        <taxon>Eukaryota</taxon>
        <taxon>Malawimonadida</taxon>
        <taxon>Malawimonadidae</taxon>
        <taxon>Malawimonas</taxon>
    </lineage>
</organism>
<reference evidence="2" key="1">
    <citation type="journal article" date="2021" name="bioRxiv">
        <title>Ancestral mitochondrial apparatus derived from the bacterial type II secretion system.</title>
        <authorList>
            <person name="Horvathova L."/>
            <person name="Zarsky V."/>
            <person name="Panek T."/>
            <person name="Derelle R."/>
            <person name="Pyrih J."/>
            <person name="Motyckova A."/>
            <person name="Klapst'ova V."/>
            <person name="Vinopalova M."/>
            <person name="Markova L."/>
            <person name="Voleman L."/>
            <person name="Klimes V."/>
            <person name="Petru M."/>
            <person name="Vaitova Z."/>
            <person name="Cepicka I."/>
            <person name="Hryzakova K."/>
            <person name="Harant K."/>
            <person name="Gray M.W."/>
            <person name="Chami M."/>
            <person name="Guilvout I."/>
            <person name="Francetic O."/>
            <person name="Lang B.F."/>
            <person name="Vlcek C."/>
            <person name="Tsaousis A.D."/>
            <person name="Elias M."/>
            <person name="Dolezal P."/>
        </authorList>
    </citation>
    <scope>NUCLEOTIDE SEQUENCE</scope>
    <source>
        <strain evidence="2">ATCC 50740</strain>
    </source>
</reference>
<evidence type="ECO:0000313" key="2">
    <source>
        <dbReference type="EMBL" id="QRZ58757.1"/>
    </source>
</evidence>
<sequence length="142" mass="15935">MSDAVETTRFEKALKAFLSVFSLKNVASVFVGFVGTIIAIRLLRRNQAVSLPARLSVIGVKPAMAEQSMRSFSQPFEAERRSWVGSFLDSIFEGTPTQYDDELRLQPVSVMTYCYLLPTHHNEDGVFVRLVVENTSELATQE</sequence>
<accession>A0A895KNQ2</accession>
<feature type="transmembrane region" description="Helical" evidence="1">
    <location>
        <begin position="20"/>
        <end position="43"/>
    </location>
</feature>
<gene>
    <name evidence="2" type="primary">Gcp7</name>
</gene>
<proteinExistence type="predicted"/>
<name>A0A895KNQ2_MALJA</name>
<keyword evidence="1" id="KW-0472">Membrane</keyword>
<evidence type="ECO:0000256" key="1">
    <source>
        <dbReference type="SAM" id="Phobius"/>
    </source>
</evidence>
<keyword evidence="1" id="KW-1133">Transmembrane helix</keyword>
<keyword evidence="1" id="KW-0812">Transmembrane</keyword>
<dbReference type="AlphaFoldDB" id="A0A895KNQ2"/>
<protein>
    <submittedName>
        <fullName evidence="2">Gsp-co-occurring protein 7</fullName>
    </submittedName>
</protein>